<proteinExistence type="predicted"/>
<evidence type="ECO:0000313" key="3">
    <source>
        <dbReference type="EMBL" id="KAK4659738.1"/>
    </source>
</evidence>
<keyword evidence="4" id="KW-1185">Reference proteome</keyword>
<protein>
    <submittedName>
        <fullName evidence="3">Uncharacterized protein</fullName>
    </submittedName>
</protein>
<keyword evidence="2" id="KW-0812">Transmembrane</keyword>
<evidence type="ECO:0000256" key="1">
    <source>
        <dbReference type="SAM" id="MobiDB-lite"/>
    </source>
</evidence>
<sequence>MISLPETTSFDSSSQVCASASGYLWYICTFTTPWYAGCCDINPCHQQPVGCPLTAQGEPVTSTISTFTSPSSREATATITTTADISSQITLPASIFPATQEDNQEDSHGMTISINALVGVVVGCTIAVIFVALVTCMWWSQRRRERDEKRQQAQRLASPRLVDEELVPPGLEGVFNPMASDGPGSIFDRAEGRMSKISHESGSFPILPPLRDSYLSGSTPRKLATSPLSPNTPNTSSTTPKSAELDSSPMCELSSSDPPKHGKLPCPQQEDKPRADQPTAGDAEQYSARTRVQHRCK</sequence>
<dbReference type="RefSeq" id="XP_062748708.1">
    <property type="nucleotide sequence ID" value="XM_062885835.1"/>
</dbReference>
<reference evidence="3 4" key="1">
    <citation type="journal article" date="2023" name="bioRxiv">
        <title>High-quality genome assemblies of four members of thePodospora anserinaspecies complex.</title>
        <authorList>
            <person name="Ament-Velasquez S.L."/>
            <person name="Vogan A.A."/>
            <person name="Wallerman O."/>
            <person name="Hartmann F."/>
            <person name="Gautier V."/>
            <person name="Silar P."/>
            <person name="Giraud T."/>
            <person name="Johannesson H."/>
        </authorList>
    </citation>
    <scope>NUCLEOTIDE SEQUENCE [LARGE SCALE GENOMIC DNA]</scope>
    <source>
        <strain evidence="3 4">CBS 415.72m</strain>
    </source>
</reference>
<feature type="compositionally biased region" description="Low complexity" evidence="1">
    <location>
        <begin position="225"/>
        <end position="240"/>
    </location>
</feature>
<feature type="transmembrane region" description="Helical" evidence="2">
    <location>
        <begin position="116"/>
        <end position="140"/>
    </location>
</feature>
<accession>A0ABR0GVS1</accession>
<keyword evidence="2" id="KW-0472">Membrane</keyword>
<comment type="caution">
    <text evidence="3">The sequence shown here is derived from an EMBL/GenBank/DDBJ whole genome shotgun (WGS) entry which is preliminary data.</text>
</comment>
<keyword evidence="2" id="KW-1133">Transmembrane helix</keyword>
<gene>
    <name evidence="3" type="ORF">QC762_114140</name>
</gene>
<evidence type="ECO:0000256" key="2">
    <source>
        <dbReference type="SAM" id="Phobius"/>
    </source>
</evidence>
<feature type="region of interest" description="Disordered" evidence="1">
    <location>
        <begin position="199"/>
        <end position="297"/>
    </location>
</feature>
<evidence type="ECO:0000313" key="4">
    <source>
        <dbReference type="Proteomes" id="UP001323405"/>
    </source>
</evidence>
<organism evidence="3 4">
    <name type="scientific">Podospora pseudocomata</name>
    <dbReference type="NCBI Taxonomy" id="2093779"/>
    <lineage>
        <taxon>Eukaryota</taxon>
        <taxon>Fungi</taxon>
        <taxon>Dikarya</taxon>
        <taxon>Ascomycota</taxon>
        <taxon>Pezizomycotina</taxon>
        <taxon>Sordariomycetes</taxon>
        <taxon>Sordariomycetidae</taxon>
        <taxon>Sordariales</taxon>
        <taxon>Podosporaceae</taxon>
        <taxon>Podospora</taxon>
    </lineage>
</organism>
<dbReference type="Proteomes" id="UP001323405">
    <property type="component" value="Unassembled WGS sequence"/>
</dbReference>
<dbReference type="EMBL" id="JAFFHA010000001">
    <property type="protein sequence ID" value="KAK4659738.1"/>
    <property type="molecule type" value="Genomic_DNA"/>
</dbReference>
<name>A0ABR0GVS1_9PEZI</name>
<dbReference type="GeneID" id="87905742"/>